<evidence type="ECO:0000259" key="1">
    <source>
        <dbReference type="Pfam" id="PF14216"/>
    </source>
</evidence>
<reference evidence="2" key="1">
    <citation type="journal article" date="2015" name="Nature">
        <title>Complex archaea that bridge the gap between prokaryotes and eukaryotes.</title>
        <authorList>
            <person name="Spang A."/>
            <person name="Saw J.H."/>
            <person name="Jorgensen S.L."/>
            <person name="Zaremba-Niedzwiedzka K."/>
            <person name="Martijn J."/>
            <person name="Lind A.E."/>
            <person name="van Eijk R."/>
            <person name="Schleper C."/>
            <person name="Guy L."/>
            <person name="Ettema T.J."/>
        </authorList>
    </citation>
    <scope>NUCLEOTIDE SEQUENCE</scope>
</reference>
<dbReference type="Pfam" id="PF14216">
    <property type="entry name" value="DUF4326"/>
    <property type="match status" value="1"/>
</dbReference>
<dbReference type="AlphaFoldDB" id="A0A0F9KZD7"/>
<dbReference type="EMBL" id="LAZR01007163">
    <property type="protein sequence ID" value="KKM87028.1"/>
    <property type="molecule type" value="Genomic_DNA"/>
</dbReference>
<feature type="domain" description="DUF4326" evidence="1">
    <location>
        <begin position="7"/>
        <end position="84"/>
    </location>
</feature>
<organism evidence="2">
    <name type="scientific">marine sediment metagenome</name>
    <dbReference type="NCBI Taxonomy" id="412755"/>
    <lineage>
        <taxon>unclassified sequences</taxon>
        <taxon>metagenomes</taxon>
        <taxon>ecological metagenomes</taxon>
    </lineage>
</organism>
<dbReference type="InterPro" id="IPR025475">
    <property type="entry name" value="DUF4326"/>
</dbReference>
<sequence length="93" mass="11098">MVKGLRPKYDIYISGTLDYPKTEFIRSKWANPYSVRKYGRKKALELYEEYIRNTPELYNNLFELKDYVLGCWCKPKSCHGDILIKLLNELLND</sequence>
<gene>
    <name evidence="2" type="ORF">LCGC14_1272990</name>
</gene>
<protein>
    <recommendedName>
        <fullName evidence="1">DUF4326 domain-containing protein</fullName>
    </recommendedName>
</protein>
<comment type="caution">
    <text evidence="2">The sequence shown here is derived from an EMBL/GenBank/DDBJ whole genome shotgun (WGS) entry which is preliminary data.</text>
</comment>
<name>A0A0F9KZD7_9ZZZZ</name>
<evidence type="ECO:0000313" key="2">
    <source>
        <dbReference type="EMBL" id="KKM87028.1"/>
    </source>
</evidence>
<proteinExistence type="predicted"/>
<accession>A0A0F9KZD7</accession>